<organism evidence="1">
    <name type="scientific">marine metagenome</name>
    <dbReference type="NCBI Taxonomy" id="408172"/>
    <lineage>
        <taxon>unclassified sequences</taxon>
        <taxon>metagenomes</taxon>
        <taxon>ecological metagenomes</taxon>
    </lineage>
</organism>
<proteinExistence type="predicted"/>
<dbReference type="EMBL" id="UINC01143963">
    <property type="protein sequence ID" value="SVD33191.1"/>
    <property type="molecule type" value="Genomic_DNA"/>
</dbReference>
<feature type="non-terminal residue" evidence="1">
    <location>
        <position position="173"/>
    </location>
</feature>
<name>A0A382UHL5_9ZZZZ</name>
<evidence type="ECO:0000313" key="1">
    <source>
        <dbReference type="EMBL" id="SVD33191.1"/>
    </source>
</evidence>
<reference evidence="1" key="1">
    <citation type="submission" date="2018-05" db="EMBL/GenBank/DDBJ databases">
        <authorList>
            <person name="Lanie J.A."/>
            <person name="Ng W.-L."/>
            <person name="Kazmierczak K.M."/>
            <person name="Andrzejewski T.M."/>
            <person name="Davidsen T.M."/>
            <person name="Wayne K.J."/>
            <person name="Tettelin H."/>
            <person name="Glass J.I."/>
            <person name="Rusch D."/>
            <person name="Podicherti R."/>
            <person name="Tsui H.-C.T."/>
            <person name="Winkler M.E."/>
        </authorList>
    </citation>
    <scope>NUCLEOTIDE SEQUENCE</scope>
</reference>
<protein>
    <submittedName>
        <fullName evidence="1">Uncharacterized protein</fullName>
    </submittedName>
</protein>
<accession>A0A382UHL5</accession>
<dbReference type="AlphaFoldDB" id="A0A382UHL5"/>
<gene>
    <name evidence="1" type="ORF">METZ01_LOCUS386045</name>
</gene>
<sequence length="173" mass="19627">MRHGGFSKPNRFNIIFKPPSMSLINLDPTNLIANAISGNFSLRDLVNDPRDISMLCQSATIPGRQITTFETSDRDAASKIPYGYMDMEVNCTFLLTQDYYMKNIFDNWMQIVFNTDDAHPGYKTEIVTDVRIQQLNKRNRPIYGVVLKNAYPVSITDIVLDNSATDSISTFTI</sequence>